<organism evidence="2 3">
    <name type="scientific">Kribbella qitaiheensis</name>
    <dbReference type="NCBI Taxonomy" id="1544730"/>
    <lineage>
        <taxon>Bacteria</taxon>
        <taxon>Bacillati</taxon>
        <taxon>Actinomycetota</taxon>
        <taxon>Actinomycetes</taxon>
        <taxon>Propionibacteriales</taxon>
        <taxon>Kribbellaceae</taxon>
        <taxon>Kribbella</taxon>
    </lineage>
</organism>
<accession>A0A7G6WW83</accession>
<keyword evidence="3" id="KW-1185">Reference proteome</keyword>
<dbReference type="NCBIfam" id="NF008633">
    <property type="entry name" value="PRK11622.1"/>
    <property type="match status" value="1"/>
</dbReference>
<evidence type="ECO:0000256" key="1">
    <source>
        <dbReference type="SAM" id="MobiDB-lite"/>
    </source>
</evidence>
<evidence type="ECO:0000313" key="3">
    <source>
        <dbReference type="Proteomes" id="UP000515563"/>
    </source>
</evidence>
<dbReference type="Gene3D" id="3.40.190.10">
    <property type="entry name" value="Periplasmic binding protein-like II"/>
    <property type="match status" value="2"/>
</dbReference>
<reference evidence="2 3" key="2">
    <citation type="journal article" date="2020" name="Microbiol. Resour. Announc.">
        <title>Antarctic desert soil bacteria exhibit high novel natural product potential, evaluated through long-read genome sequencing and comparative genomics.</title>
        <authorList>
            <person name="Benaud N."/>
            <person name="Edwards R.J."/>
            <person name="Amos T.G."/>
            <person name="D'Agostino P.M."/>
            <person name="Gutierrez-Chavez C."/>
            <person name="Montgomery K."/>
            <person name="Nicetic I."/>
            <person name="Ferrari B.C."/>
        </authorList>
    </citation>
    <scope>NUCLEOTIDE SEQUENCE [LARGE SCALE GENOMIC DNA]</scope>
    <source>
        <strain evidence="2 3">SPB151</strain>
    </source>
</reference>
<dbReference type="AlphaFoldDB" id="A0A7G6WW83"/>
<sequence length="432" mass="45272">MTRPAIARPTRPTHRPAPRAGRRTRLAAVLGAGLLAVTACGSTKATSAAGAVDASDWSSVLAQAKGQTVNWYMYGGDDVLNTFVTGYVADQLEQVGVGLKQIKITDTVDAVNAVIGARQAGQNSGGSVDAIWINGENFATGVQSKLWNCGWPGDLPNSKYVDFTNPGVANDFGVPVNGCEAAWQQANSALVYDSSKLSTADIASVSSLIAWATAHPGHFTYPALPDFTGSMAVRTILYDTIGGPASLSGPFEQAKYAPAATKLWTRLNALAPSLWRGGATYPQSQAAVEKLYSDGEISAFLTYGPGAVGAQVSKGLFPASTRETVPAPGNIANVSFLAIPYNAAHTAGALVLANVLQDPQTQLALYKAEGIYPGIDLAKTDAATQAQFAAVPISRSVLPLAALTRHAQPELASGYVSRLEHDWKTQVLQRSR</sequence>
<dbReference type="InterPro" id="IPR027020">
    <property type="entry name" value="YnjB"/>
</dbReference>
<gene>
    <name evidence="2" type="ORF">F1D05_10495</name>
</gene>
<reference evidence="3" key="1">
    <citation type="submission" date="2019-09" db="EMBL/GenBank/DDBJ databases">
        <title>Antimicrobial potential of Antarctic Bacteria.</title>
        <authorList>
            <person name="Benaud N."/>
            <person name="Edwards R.J."/>
            <person name="Ferrari B.C."/>
        </authorList>
    </citation>
    <scope>NUCLEOTIDE SEQUENCE [LARGE SCALE GENOMIC DNA]</scope>
    <source>
        <strain evidence="3">SPB151</strain>
    </source>
</reference>
<name>A0A7G6WW83_9ACTN</name>
<dbReference type="KEGG" id="kqi:F1D05_10495"/>
<feature type="compositionally biased region" description="Basic residues" evidence="1">
    <location>
        <begin position="11"/>
        <end position="22"/>
    </location>
</feature>
<dbReference type="SUPFAM" id="SSF53850">
    <property type="entry name" value="Periplasmic binding protein-like II"/>
    <property type="match status" value="1"/>
</dbReference>
<dbReference type="Proteomes" id="UP000515563">
    <property type="component" value="Chromosome"/>
</dbReference>
<dbReference type="PIRSF" id="PIRSF029172">
    <property type="entry name" value="UCP029172_ABC_sbc_YnjB"/>
    <property type="match status" value="1"/>
</dbReference>
<dbReference type="RefSeq" id="WP_185447250.1">
    <property type="nucleotide sequence ID" value="NZ_CP043661.1"/>
</dbReference>
<protein>
    <submittedName>
        <fullName evidence="2">ABC transporter substrate-binding protein</fullName>
    </submittedName>
</protein>
<feature type="region of interest" description="Disordered" evidence="1">
    <location>
        <begin position="1"/>
        <end position="22"/>
    </location>
</feature>
<evidence type="ECO:0000313" key="2">
    <source>
        <dbReference type="EMBL" id="QNE18248.1"/>
    </source>
</evidence>
<proteinExistence type="predicted"/>
<feature type="compositionally biased region" description="Low complexity" evidence="1">
    <location>
        <begin position="1"/>
        <end position="10"/>
    </location>
</feature>
<dbReference type="EMBL" id="CP043661">
    <property type="protein sequence ID" value="QNE18248.1"/>
    <property type="molecule type" value="Genomic_DNA"/>
</dbReference>
<dbReference type="Pfam" id="PF13416">
    <property type="entry name" value="SBP_bac_8"/>
    <property type="match status" value="1"/>
</dbReference>
<dbReference type="InterPro" id="IPR006059">
    <property type="entry name" value="SBP"/>
</dbReference>
<dbReference type="PANTHER" id="PTHR42779">
    <property type="entry name" value="PROTEIN YNJB"/>
    <property type="match status" value="1"/>
</dbReference>
<dbReference type="PANTHER" id="PTHR42779:SF1">
    <property type="entry name" value="PROTEIN YNJB"/>
    <property type="match status" value="1"/>
</dbReference>